<accession>A0AAV2VXI2</accession>
<sequence length="238" mass="26391">MVKKRFISLAVLACVSSPLALGCEVSPTYSNVLSLLPVDQNIELMKKKDIEQLLATRWDYSMPLLNEKQAEFEVHSCAELLSHYQNSTPLSQADKPWVDAVYLNCKLAEASLSLTSSEQTFVAELKLDDKFPSIAPSDFLLSISDESQAKVSASNNWSDVAKITQVNVIDSTTTEFRDDTGSIQRLSVIWKGDFNQDGFEDALVYASNSVEGGSYQSQVGYVITRKSVDDTYSIIETF</sequence>
<evidence type="ECO:0008006" key="4">
    <source>
        <dbReference type="Google" id="ProtNLM"/>
    </source>
</evidence>
<dbReference type="AlphaFoldDB" id="A0AAV2VXI2"/>
<evidence type="ECO:0000313" key="3">
    <source>
        <dbReference type="Proteomes" id="UP000018211"/>
    </source>
</evidence>
<dbReference type="RefSeq" id="WP_022613344.1">
    <property type="nucleotide sequence ID" value="NZ_LK391965.1"/>
</dbReference>
<organism evidence="2 3">
    <name type="scientific">Vibrio nigripulchritudo SOn1</name>
    <dbReference type="NCBI Taxonomy" id="1238450"/>
    <lineage>
        <taxon>Bacteria</taxon>
        <taxon>Pseudomonadati</taxon>
        <taxon>Pseudomonadota</taxon>
        <taxon>Gammaproteobacteria</taxon>
        <taxon>Vibrionales</taxon>
        <taxon>Vibrionaceae</taxon>
        <taxon>Vibrio</taxon>
    </lineage>
</organism>
<dbReference type="EMBL" id="CAOF01000173">
    <property type="protein sequence ID" value="CCO49073.1"/>
    <property type="molecule type" value="Genomic_DNA"/>
</dbReference>
<gene>
    <name evidence="2" type="ORF">VIBNISOn1_780007</name>
</gene>
<dbReference type="Proteomes" id="UP000018211">
    <property type="component" value="Unassembled WGS sequence"/>
</dbReference>
<reference evidence="2 3" key="1">
    <citation type="journal article" date="2013" name="ISME J.">
        <title>Comparative genomics of pathogenic lineages of Vibrio nigripulchritudo identifies virulence-associated traits.</title>
        <authorList>
            <person name="Goudenege D."/>
            <person name="Labreuche Y."/>
            <person name="Krin E."/>
            <person name="Ansquer D."/>
            <person name="Mangenot S."/>
            <person name="Calteau A."/>
            <person name="Medigue C."/>
            <person name="Mazel D."/>
            <person name="Polz M.F."/>
            <person name="Le Roux F."/>
        </authorList>
    </citation>
    <scope>NUCLEOTIDE SEQUENCE [LARGE SCALE GENOMIC DNA]</scope>
    <source>
        <strain evidence="2 3">SOn1</strain>
    </source>
</reference>
<feature type="chain" id="PRO_5043886983" description="Lipoprotein" evidence="1">
    <location>
        <begin position="23"/>
        <end position="238"/>
    </location>
</feature>
<protein>
    <recommendedName>
        <fullName evidence="4">Lipoprotein</fullName>
    </recommendedName>
</protein>
<evidence type="ECO:0000313" key="2">
    <source>
        <dbReference type="EMBL" id="CCO49073.1"/>
    </source>
</evidence>
<proteinExistence type="predicted"/>
<feature type="signal peptide" evidence="1">
    <location>
        <begin position="1"/>
        <end position="22"/>
    </location>
</feature>
<evidence type="ECO:0000256" key="1">
    <source>
        <dbReference type="SAM" id="SignalP"/>
    </source>
</evidence>
<dbReference type="PROSITE" id="PS51257">
    <property type="entry name" value="PROKAR_LIPOPROTEIN"/>
    <property type="match status" value="1"/>
</dbReference>
<name>A0AAV2VXI2_9VIBR</name>
<comment type="caution">
    <text evidence="2">The sequence shown here is derived from an EMBL/GenBank/DDBJ whole genome shotgun (WGS) entry which is preliminary data.</text>
</comment>
<keyword evidence="1" id="KW-0732">Signal</keyword>